<dbReference type="AlphaFoldDB" id="A0A194X6A2"/>
<evidence type="ECO:0000256" key="1">
    <source>
        <dbReference type="ARBA" id="ARBA00022723"/>
    </source>
</evidence>
<dbReference type="KEGG" id="psco:LY89DRAFT_735459"/>
<dbReference type="Proteomes" id="UP000070700">
    <property type="component" value="Unassembled WGS sequence"/>
</dbReference>
<proteinExistence type="predicted"/>
<evidence type="ECO:0000313" key="7">
    <source>
        <dbReference type="Proteomes" id="UP000070700"/>
    </source>
</evidence>
<dbReference type="PROSITE" id="PS00028">
    <property type="entry name" value="ZINC_FINGER_C2H2_1"/>
    <property type="match status" value="1"/>
</dbReference>
<keyword evidence="1" id="KW-0479">Metal-binding</keyword>
<dbReference type="PANTHER" id="PTHR23235">
    <property type="entry name" value="KRUEPPEL-LIKE TRANSCRIPTION FACTOR"/>
    <property type="match status" value="1"/>
</dbReference>
<dbReference type="GO" id="GO:0000981">
    <property type="term" value="F:DNA-binding transcription factor activity, RNA polymerase II-specific"/>
    <property type="evidence" value="ECO:0007669"/>
    <property type="project" value="TreeGrafter"/>
</dbReference>
<feature type="domain" description="C2H2-type" evidence="5">
    <location>
        <begin position="220"/>
        <end position="249"/>
    </location>
</feature>
<protein>
    <recommendedName>
        <fullName evidence="5">C2H2-type domain-containing protein</fullName>
    </recommendedName>
</protein>
<dbReference type="SUPFAM" id="SSF57667">
    <property type="entry name" value="beta-beta-alpha zinc fingers"/>
    <property type="match status" value="1"/>
</dbReference>
<dbReference type="InParanoid" id="A0A194X6A2"/>
<keyword evidence="7" id="KW-1185">Reference proteome</keyword>
<name>A0A194X6A2_MOLSC</name>
<dbReference type="GO" id="GO:0000978">
    <property type="term" value="F:RNA polymerase II cis-regulatory region sequence-specific DNA binding"/>
    <property type="evidence" value="ECO:0007669"/>
    <property type="project" value="TreeGrafter"/>
</dbReference>
<evidence type="ECO:0000256" key="3">
    <source>
        <dbReference type="ARBA" id="ARBA00022833"/>
    </source>
</evidence>
<dbReference type="GeneID" id="28829741"/>
<gene>
    <name evidence="6" type="ORF">LY89DRAFT_735459</name>
</gene>
<evidence type="ECO:0000256" key="4">
    <source>
        <dbReference type="PROSITE-ProRule" id="PRU00042"/>
    </source>
</evidence>
<dbReference type="PROSITE" id="PS50157">
    <property type="entry name" value="ZINC_FINGER_C2H2_2"/>
    <property type="match status" value="1"/>
</dbReference>
<dbReference type="PANTHER" id="PTHR23235:SF60">
    <property type="entry name" value="STRIPE, ISOFORM D"/>
    <property type="match status" value="1"/>
</dbReference>
<dbReference type="EMBL" id="KQ947418">
    <property type="protein sequence ID" value="KUJ15337.1"/>
    <property type="molecule type" value="Genomic_DNA"/>
</dbReference>
<dbReference type="SMART" id="SM00355">
    <property type="entry name" value="ZnF_C2H2"/>
    <property type="match status" value="2"/>
</dbReference>
<sequence>MDKRECMHAMLNFCPEDDLFSNITERGRYVSNDAPVHQAFLQILDIPPTWDSCPEGDLFSNITERGQYVSNDAPARQGFREILDAPTLEQCHWGTCHKELPKQRPSQAPQDTTSHLIRNELFESDISLTATFTGNTELYGSGVPTLPFDFNQAVFDPLFWDPNTFVFDTHSANDMSTPIPLYFANDVLQSPQCIDSPFNNGEQVYDSAHPPTNQPQSQRFHCDADGCTRHYKRKHELKRHQKDHAETKAYQCRVPFCNRSGENGFARSDHLRQHMRKVHGMKLRRN</sequence>
<keyword evidence="2 4" id="KW-0863">Zinc-finger</keyword>
<evidence type="ECO:0000256" key="2">
    <source>
        <dbReference type="ARBA" id="ARBA00022771"/>
    </source>
</evidence>
<accession>A0A194X6A2</accession>
<reference evidence="6 7" key="1">
    <citation type="submission" date="2015-10" db="EMBL/GenBank/DDBJ databases">
        <title>Full genome of DAOMC 229536 Phialocephala scopiformis, a fungal endophyte of spruce producing the potent anti-insectan compound rugulosin.</title>
        <authorList>
            <consortium name="DOE Joint Genome Institute"/>
            <person name="Walker A.K."/>
            <person name="Frasz S.L."/>
            <person name="Seifert K.A."/>
            <person name="Miller J.D."/>
            <person name="Mondo S.J."/>
            <person name="Labutti K."/>
            <person name="Lipzen A."/>
            <person name="Dockter R."/>
            <person name="Kennedy M."/>
            <person name="Grigoriev I.V."/>
            <person name="Spatafora J.W."/>
        </authorList>
    </citation>
    <scope>NUCLEOTIDE SEQUENCE [LARGE SCALE GENOMIC DNA]</scope>
    <source>
        <strain evidence="6 7">CBS 120377</strain>
    </source>
</reference>
<dbReference type="RefSeq" id="XP_018069692.1">
    <property type="nucleotide sequence ID" value="XM_018220015.1"/>
</dbReference>
<evidence type="ECO:0000313" key="6">
    <source>
        <dbReference type="EMBL" id="KUJ15337.1"/>
    </source>
</evidence>
<dbReference type="InterPro" id="IPR013087">
    <property type="entry name" value="Znf_C2H2_type"/>
</dbReference>
<keyword evidence="3" id="KW-0862">Zinc</keyword>
<dbReference type="GO" id="GO:0008270">
    <property type="term" value="F:zinc ion binding"/>
    <property type="evidence" value="ECO:0007669"/>
    <property type="project" value="UniProtKB-KW"/>
</dbReference>
<evidence type="ECO:0000259" key="5">
    <source>
        <dbReference type="PROSITE" id="PS50157"/>
    </source>
</evidence>
<dbReference type="InterPro" id="IPR036236">
    <property type="entry name" value="Znf_C2H2_sf"/>
</dbReference>
<dbReference type="Gene3D" id="3.30.160.60">
    <property type="entry name" value="Classic Zinc Finger"/>
    <property type="match status" value="1"/>
</dbReference>
<dbReference type="OrthoDB" id="5430869at2759"/>
<organism evidence="6 7">
    <name type="scientific">Mollisia scopiformis</name>
    <name type="common">Conifer needle endophyte fungus</name>
    <name type="synonym">Phialocephala scopiformis</name>
    <dbReference type="NCBI Taxonomy" id="149040"/>
    <lineage>
        <taxon>Eukaryota</taxon>
        <taxon>Fungi</taxon>
        <taxon>Dikarya</taxon>
        <taxon>Ascomycota</taxon>
        <taxon>Pezizomycotina</taxon>
        <taxon>Leotiomycetes</taxon>
        <taxon>Helotiales</taxon>
        <taxon>Mollisiaceae</taxon>
        <taxon>Mollisia</taxon>
    </lineage>
</organism>